<evidence type="ECO:0000313" key="3">
    <source>
        <dbReference type="EMBL" id="CUH91794.1"/>
    </source>
</evidence>
<dbReference type="AlphaFoldDB" id="A0A0K8J360"/>
<keyword evidence="4" id="KW-1185">Reference proteome</keyword>
<dbReference type="EMBL" id="LN879430">
    <property type="protein sequence ID" value="CUH91794.1"/>
    <property type="molecule type" value="Genomic_DNA"/>
</dbReference>
<dbReference type="Proteomes" id="UP000196053">
    <property type="component" value="Chromosome I"/>
</dbReference>
<sequence>MEIKKGSKGFYIGDSEDSPLAEITFIPQDDNKIIVDRTYVSDELSGRGVGKILLKELIEWARKENKKIIPQCSFVKVQMEKNEDYHDMLA</sequence>
<dbReference type="GO" id="GO:0016747">
    <property type="term" value="F:acyltransferase activity, transferring groups other than amino-acyl groups"/>
    <property type="evidence" value="ECO:0007669"/>
    <property type="project" value="InterPro"/>
</dbReference>
<dbReference type="CDD" id="cd04301">
    <property type="entry name" value="NAT_SF"/>
    <property type="match status" value="1"/>
</dbReference>
<dbReference type="RefSeq" id="WP_242955234.1">
    <property type="nucleotide sequence ID" value="NZ_DUPS01000031.1"/>
</dbReference>
<dbReference type="InterPro" id="IPR016181">
    <property type="entry name" value="Acyl_CoA_acyltransferase"/>
</dbReference>
<dbReference type="PROSITE" id="PS51186">
    <property type="entry name" value="GNAT"/>
    <property type="match status" value="1"/>
</dbReference>
<evidence type="ECO:0000259" key="2">
    <source>
        <dbReference type="PROSITE" id="PS51729"/>
    </source>
</evidence>
<gene>
    <name evidence="3" type="ORF">SD1D_0241</name>
</gene>
<protein>
    <submittedName>
        <fullName evidence="3">Uncharacterized protein</fullName>
    </submittedName>
</protein>
<dbReference type="Gene3D" id="3.40.630.30">
    <property type="match status" value="1"/>
</dbReference>
<dbReference type="KEGG" id="hsd:SD1D_0241"/>
<reference evidence="4" key="1">
    <citation type="submission" date="2015-09" db="EMBL/GenBank/DDBJ databases">
        <authorList>
            <person name="Wibberg D."/>
        </authorList>
    </citation>
    <scope>NUCLEOTIDE SEQUENCE [LARGE SCALE GENOMIC DNA]</scope>
    <source>
        <strain evidence="4">SD1D</strain>
    </source>
</reference>
<name>A0A0K8J360_9FIRM</name>
<feature type="domain" description="N-acetyltransferase" evidence="2">
    <location>
        <begin position="2"/>
        <end position="90"/>
    </location>
</feature>
<dbReference type="InterPro" id="IPR000182">
    <property type="entry name" value="GNAT_dom"/>
</dbReference>
<organism evidence="3 4">
    <name type="scientific">Herbinix luporum</name>
    <dbReference type="NCBI Taxonomy" id="1679721"/>
    <lineage>
        <taxon>Bacteria</taxon>
        <taxon>Bacillati</taxon>
        <taxon>Bacillota</taxon>
        <taxon>Clostridia</taxon>
        <taxon>Lachnospirales</taxon>
        <taxon>Lachnospiraceae</taxon>
        <taxon>Herbinix</taxon>
    </lineage>
</organism>
<dbReference type="Pfam" id="PF14542">
    <property type="entry name" value="Acetyltransf_CG"/>
    <property type="match status" value="1"/>
</dbReference>
<dbReference type="PROSITE" id="PS51729">
    <property type="entry name" value="GNAT_YJDJ"/>
    <property type="match status" value="1"/>
</dbReference>
<dbReference type="InterPro" id="IPR031165">
    <property type="entry name" value="GNAT_YJDJ"/>
</dbReference>
<feature type="domain" description="N-acetyltransferase" evidence="1">
    <location>
        <begin position="1"/>
        <end position="90"/>
    </location>
</feature>
<evidence type="ECO:0000259" key="1">
    <source>
        <dbReference type="PROSITE" id="PS51186"/>
    </source>
</evidence>
<dbReference type="SUPFAM" id="SSF55729">
    <property type="entry name" value="Acyl-CoA N-acyltransferases (Nat)"/>
    <property type="match status" value="1"/>
</dbReference>
<proteinExistence type="predicted"/>
<evidence type="ECO:0000313" key="4">
    <source>
        <dbReference type="Proteomes" id="UP000196053"/>
    </source>
</evidence>
<accession>A0A0K8J360</accession>